<evidence type="ECO:0000259" key="3">
    <source>
        <dbReference type="SMART" id="SM00062"/>
    </source>
</evidence>
<dbReference type="SUPFAM" id="SSF53850">
    <property type="entry name" value="Periplasmic binding protein-like II"/>
    <property type="match status" value="1"/>
</dbReference>
<proteinExistence type="predicted"/>
<reference evidence="4" key="1">
    <citation type="journal article" date="2021" name="PeerJ">
        <title>Extensive microbial diversity within the chicken gut microbiome revealed by metagenomics and culture.</title>
        <authorList>
            <person name="Gilroy R."/>
            <person name="Ravi A."/>
            <person name="Getino M."/>
            <person name="Pursley I."/>
            <person name="Horton D.L."/>
            <person name="Alikhan N.F."/>
            <person name="Baker D."/>
            <person name="Gharbi K."/>
            <person name="Hall N."/>
            <person name="Watson M."/>
            <person name="Adriaenssens E.M."/>
            <person name="Foster-Nyarko E."/>
            <person name="Jarju S."/>
            <person name="Secka A."/>
            <person name="Antonio M."/>
            <person name="Oren A."/>
            <person name="Chaudhuri R.R."/>
            <person name="La Ragione R."/>
            <person name="Hildebrand F."/>
            <person name="Pallen M.J."/>
        </authorList>
    </citation>
    <scope>NUCLEOTIDE SEQUENCE</scope>
    <source>
        <strain evidence="4">5032</strain>
    </source>
</reference>
<name>A0A9D2KS82_9BACT</name>
<reference evidence="4" key="2">
    <citation type="submission" date="2021-04" db="EMBL/GenBank/DDBJ databases">
        <authorList>
            <person name="Gilroy R."/>
        </authorList>
    </citation>
    <scope>NUCLEOTIDE SEQUENCE</scope>
    <source>
        <strain evidence="4">5032</strain>
    </source>
</reference>
<keyword evidence="1" id="KW-0732">Signal</keyword>
<dbReference type="Gene3D" id="3.40.190.10">
    <property type="entry name" value="Periplasmic binding protein-like II"/>
    <property type="match status" value="2"/>
</dbReference>
<feature type="transmembrane region" description="Helical" evidence="2">
    <location>
        <begin position="297"/>
        <end position="316"/>
    </location>
</feature>
<dbReference type="InterPro" id="IPR001638">
    <property type="entry name" value="Solute-binding_3/MltF_N"/>
</dbReference>
<dbReference type="CDD" id="cd01007">
    <property type="entry name" value="PBP2_BvgS_HisK_like"/>
    <property type="match status" value="1"/>
</dbReference>
<accession>A0A9D2KS82</accession>
<dbReference type="PANTHER" id="PTHR35936">
    <property type="entry name" value="MEMBRANE-BOUND LYTIC MUREIN TRANSGLYCOSYLASE F"/>
    <property type="match status" value="1"/>
</dbReference>
<dbReference type="SMART" id="SM00062">
    <property type="entry name" value="PBPb"/>
    <property type="match status" value="1"/>
</dbReference>
<evidence type="ECO:0000256" key="1">
    <source>
        <dbReference type="ARBA" id="ARBA00022729"/>
    </source>
</evidence>
<dbReference type="Proteomes" id="UP000823821">
    <property type="component" value="Unassembled WGS sequence"/>
</dbReference>
<comment type="caution">
    <text evidence="4">The sequence shown here is derived from an EMBL/GenBank/DDBJ whole genome shotgun (WGS) entry which is preliminary data.</text>
</comment>
<dbReference type="AlphaFoldDB" id="A0A9D2KS82"/>
<protein>
    <submittedName>
        <fullName evidence="4">Transporter substrate-binding domain-containing protein</fullName>
    </submittedName>
</protein>
<dbReference type="Pfam" id="PF00497">
    <property type="entry name" value="SBP_bac_3"/>
    <property type="match status" value="1"/>
</dbReference>
<organism evidence="4 5">
    <name type="scientific">Candidatus Desulfovibrio intestinavium</name>
    <dbReference type="NCBI Taxonomy" id="2838534"/>
    <lineage>
        <taxon>Bacteria</taxon>
        <taxon>Pseudomonadati</taxon>
        <taxon>Thermodesulfobacteriota</taxon>
        <taxon>Desulfovibrionia</taxon>
        <taxon>Desulfovibrionales</taxon>
        <taxon>Desulfovibrionaceae</taxon>
        <taxon>Desulfovibrio</taxon>
    </lineage>
</organism>
<dbReference type="PANTHER" id="PTHR35936:SF19">
    <property type="entry name" value="AMINO-ACID-BINDING PROTEIN YXEM-RELATED"/>
    <property type="match status" value="1"/>
</dbReference>
<gene>
    <name evidence="4" type="ORF">H9784_08835</name>
</gene>
<keyword evidence="2" id="KW-1133">Transmembrane helix</keyword>
<dbReference type="EMBL" id="DWZD01000047">
    <property type="protein sequence ID" value="HJA79650.1"/>
    <property type="molecule type" value="Genomic_DNA"/>
</dbReference>
<sequence length="344" mass="38843">MRLFLSILLALLLTIVQVYIGLETFFPSVFQEKTRVVDDLIEDKKPIINKLSPEEQAWITSHGTVTVGVDPNFYPIETFDGRGQYSGLGGDYMKLLHHLTGIEFLPLRLGDWAATEHSAQAREVDIYMAAAQTARRSEYMLFTEPYINEPGVIMSRRDSGLHDISVADLHNKRVAVVAAYSWHDFLLEHHPEVKIVPCPTTVDALKAVVNGEADAIIDYEFNLKEKIHTAGILQMETVGSVESSYGHAIAVRKDWPVLLSILKKGMDSISPQEKQALANYWLAQDTAPEPADRHLQWLFFFFTEIVMLGFGFNVWWQISVTKATRARIKDIRETNRAKAAAQQA</sequence>
<keyword evidence="2" id="KW-0472">Membrane</keyword>
<keyword evidence="2" id="KW-0812">Transmembrane</keyword>
<evidence type="ECO:0000313" key="4">
    <source>
        <dbReference type="EMBL" id="HJA79650.1"/>
    </source>
</evidence>
<evidence type="ECO:0000313" key="5">
    <source>
        <dbReference type="Proteomes" id="UP000823821"/>
    </source>
</evidence>
<evidence type="ECO:0000256" key="2">
    <source>
        <dbReference type="SAM" id="Phobius"/>
    </source>
</evidence>
<feature type="domain" description="Solute-binding protein family 3/N-terminal" evidence="3">
    <location>
        <begin position="64"/>
        <end position="285"/>
    </location>
</feature>